<comment type="cofactor">
    <cofactor evidence="1">
        <name>[4Fe-4S] cluster</name>
        <dbReference type="ChEBI" id="CHEBI:49883"/>
    </cofactor>
</comment>
<dbReference type="InterPro" id="IPR058240">
    <property type="entry name" value="rSAM_sf"/>
</dbReference>
<keyword evidence="8 12" id="KW-0560">Oxidoreductase</keyword>
<dbReference type="InterPro" id="IPR012837">
    <property type="entry name" value="NrdG"/>
</dbReference>
<evidence type="ECO:0000313" key="14">
    <source>
        <dbReference type="Proteomes" id="UP001500171"/>
    </source>
</evidence>
<dbReference type="SUPFAM" id="SSF102114">
    <property type="entry name" value="Radical SAM enzymes"/>
    <property type="match status" value="1"/>
</dbReference>
<dbReference type="PROSITE" id="PS01087">
    <property type="entry name" value="RADICAL_ACTIVATING"/>
    <property type="match status" value="1"/>
</dbReference>
<dbReference type="SFLD" id="SFLDS00029">
    <property type="entry name" value="Radical_SAM"/>
    <property type="match status" value="1"/>
</dbReference>
<dbReference type="PIRSF" id="PIRSF000368">
    <property type="entry name" value="NrdG"/>
    <property type="match status" value="1"/>
</dbReference>
<keyword evidence="7" id="KW-0479">Metal-binding</keyword>
<protein>
    <recommendedName>
        <fullName evidence="4 12">Anaerobic ribonucleoside-triphosphate reductase-activating protein</fullName>
        <ecNumber evidence="12">1.97.1.-</ecNumber>
    </recommendedName>
</protein>
<evidence type="ECO:0000256" key="7">
    <source>
        <dbReference type="ARBA" id="ARBA00022723"/>
    </source>
</evidence>
<dbReference type="PANTHER" id="PTHR30352:SF2">
    <property type="entry name" value="ANAEROBIC RIBONUCLEOSIDE-TRIPHOSPHATE REDUCTASE-ACTIVATING PROTEIN"/>
    <property type="match status" value="1"/>
</dbReference>
<dbReference type="PANTHER" id="PTHR30352">
    <property type="entry name" value="PYRUVATE FORMATE-LYASE-ACTIVATING ENZYME"/>
    <property type="match status" value="1"/>
</dbReference>
<evidence type="ECO:0000256" key="9">
    <source>
        <dbReference type="ARBA" id="ARBA00023004"/>
    </source>
</evidence>
<dbReference type="CDD" id="cd01335">
    <property type="entry name" value="Radical_SAM"/>
    <property type="match status" value="1"/>
</dbReference>
<dbReference type="Proteomes" id="UP001500171">
    <property type="component" value="Unassembled WGS sequence"/>
</dbReference>
<gene>
    <name evidence="13" type="primary">nrdG</name>
    <name evidence="13" type="ORF">GCM10023211_01090</name>
</gene>
<dbReference type="InterPro" id="IPR013785">
    <property type="entry name" value="Aldolase_TIM"/>
</dbReference>
<evidence type="ECO:0000256" key="12">
    <source>
        <dbReference type="PIRNR" id="PIRNR000368"/>
    </source>
</evidence>
<proteinExistence type="inferred from homology"/>
<dbReference type="InterPro" id="IPR001989">
    <property type="entry name" value="Radical_activat_CS"/>
</dbReference>
<evidence type="ECO:0000256" key="1">
    <source>
        <dbReference type="ARBA" id="ARBA00001966"/>
    </source>
</evidence>
<evidence type="ECO:0000256" key="4">
    <source>
        <dbReference type="ARBA" id="ARBA00014281"/>
    </source>
</evidence>
<keyword evidence="9" id="KW-0408">Iron</keyword>
<reference evidence="14" key="1">
    <citation type="journal article" date="2019" name="Int. J. Syst. Evol. Microbiol.">
        <title>The Global Catalogue of Microorganisms (GCM) 10K type strain sequencing project: providing services to taxonomists for standard genome sequencing and annotation.</title>
        <authorList>
            <consortium name="The Broad Institute Genomics Platform"/>
            <consortium name="The Broad Institute Genome Sequencing Center for Infectious Disease"/>
            <person name="Wu L."/>
            <person name="Ma J."/>
        </authorList>
    </citation>
    <scope>NUCLEOTIDE SEQUENCE [LARGE SCALE GENOMIC DNA]</scope>
    <source>
        <strain evidence="14">JCM 18050</strain>
    </source>
</reference>
<evidence type="ECO:0000256" key="5">
    <source>
        <dbReference type="ARBA" id="ARBA00022485"/>
    </source>
</evidence>
<name>A0ABP9MXS5_9GAMM</name>
<keyword evidence="14" id="KW-1185">Reference proteome</keyword>
<dbReference type="RefSeq" id="WP_345487633.1">
    <property type="nucleotide sequence ID" value="NZ_BAABHY010000001.1"/>
</dbReference>
<comment type="function">
    <text evidence="2 12">Activation of anaerobic ribonucleoside-triphosphate reductase under anaerobic conditions by generation of an organic free radical, using S-adenosylmethionine and reduced flavodoxin as cosubstrates to produce 5'-deoxy-adenosine.</text>
</comment>
<dbReference type="Pfam" id="PF13353">
    <property type="entry name" value="Fer4_12"/>
    <property type="match status" value="1"/>
</dbReference>
<evidence type="ECO:0000313" key="13">
    <source>
        <dbReference type="EMBL" id="GAA5104039.1"/>
    </source>
</evidence>
<evidence type="ECO:0000256" key="3">
    <source>
        <dbReference type="ARBA" id="ARBA00009777"/>
    </source>
</evidence>
<evidence type="ECO:0000256" key="10">
    <source>
        <dbReference type="ARBA" id="ARBA00023014"/>
    </source>
</evidence>
<dbReference type="SFLD" id="SFLDG01063">
    <property type="entry name" value="activating_enzymes__group_1"/>
    <property type="match status" value="1"/>
</dbReference>
<keyword evidence="6" id="KW-0949">S-adenosyl-L-methionine</keyword>
<evidence type="ECO:0000256" key="11">
    <source>
        <dbReference type="ARBA" id="ARBA00047365"/>
    </source>
</evidence>
<comment type="caution">
    <text evidence="13">The sequence shown here is derived from an EMBL/GenBank/DDBJ whole genome shotgun (WGS) entry which is preliminary data.</text>
</comment>
<dbReference type="EMBL" id="BAABHY010000001">
    <property type="protein sequence ID" value="GAA5104039.1"/>
    <property type="molecule type" value="Genomic_DNA"/>
</dbReference>
<sequence length="156" mass="17765">MNYHRYYSIDVVNGPGTRCTLFVAGCVHQCRGCYNKSTWSLNSGCLFTQELEDQIIHDLQNKEIKRQGLSLSGGDPLHPQNVPTILKLVQRVKNECDAKDIWLWTGYKLDELTAQQQAVLAHIDVLIDGKFVQDLADPKLIWRGSSNQVVHHLHQK</sequence>
<dbReference type="Gene3D" id="3.20.20.70">
    <property type="entry name" value="Aldolase class I"/>
    <property type="match status" value="1"/>
</dbReference>
<keyword evidence="10" id="KW-0411">Iron-sulfur</keyword>
<dbReference type="NCBIfam" id="NF008335">
    <property type="entry name" value="PRK11121.1"/>
    <property type="match status" value="1"/>
</dbReference>
<dbReference type="NCBIfam" id="TIGR02491">
    <property type="entry name" value="NrdG"/>
    <property type="match status" value="1"/>
</dbReference>
<evidence type="ECO:0000256" key="8">
    <source>
        <dbReference type="ARBA" id="ARBA00023002"/>
    </source>
</evidence>
<comment type="similarity">
    <text evidence="3 12">Belongs to the organic radical-activating enzymes family.</text>
</comment>
<dbReference type="InterPro" id="IPR007197">
    <property type="entry name" value="rSAM"/>
</dbReference>
<dbReference type="InterPro" id="IPR034457">
    <property type="entry name" value="Organic_radical-activating"/>
</dbReference>
<dbReference type="SFLD" id="SFLDG01066">
    <property type="entry name" value="organic_radical-activating_enz"/>
    <property type="match status" value="1"/>
</dbReference>
<dbReference type="SFLD" id="SFLDF00299">
    <property type="entry name" value="anaerobic_ribonucleoside-triph"/>
    <property type="match status" value="1"/>
</dbReference>
<evidence type="ECO:0000256" key="2">
    <source>
        <dbReference type="ARBA" id="ARBA00003852"/>
    </source>
</evidence>
<dbReference type="EC" id="1.97.1.-" evidence="12"/>
<accession>A0ABP9MXS5</accession>
<evidence type="ECO:0000256" key="6">
    <source>
        <dbReference type="ARBA" id="ARBA00022691"/>
    </source>
</evidence>
<comment type="catalytic activity">
    <reaction evidence="11">
        <text>glycyl-[protein] + reduced [flavodoxin] + S-adenosyl-L-methionine = glycin-2-yl radical-[protein] + semiquinone [flavodoxin] + 5'-deoxyadenosine + L-methionine + H(+)</text>
        <dbReference type="Rhea" id="RHEA:61976"/>
        <dbReference type="Rhea" id="RHEA-COMP:10622"/>
        <dbReference type="Rhea" id="RHEA-COMP:14480"/>
        <dbReference type="Rhea" id="RHEA-COMP:15993"/>
        <dbReference type="Rhea" id="RHEA-COMP:15994"/>
        <dbReference type="ChEBI" id="CHEBI:15378"/>
        <dbReference type="ChEBI" id="CHEBI:17319"/>
        <dbReference type="ChEBI" id="CHEBI:29947"/>
        <dbReference type="ChEBI" id="CHEBI:32722"/>
        <dbReference type="ChEBI" id="CHEBI:57618"/>
        <dbReference type="ChEBI" id="CHEBI:57844"/>
        <dbReference type="ChEBI" id="CHEBI:59789"/>
        <dbReference type="ChEBI" id="CHEBI:140311"/>
    </reaction>
</comment>
<keyword evidence="5" id="KW-0004">4Fe-4S</keyword>
<organism evidence="13 14">
    <name type="scientific">Orbus sasakiae</name>
    <dbReference type="NCBI Taxonomy" id="1078475"/>
    <lineage>
        <taxon>Bacteria</taxon>
        <taxon>Pseudomonadati</taxon>
        <taxon>Pseudomonadota</taxon>
        <taxon>Gammaproteobacteria</taxon>
        <taxon>Orbales</taxon>
        <taxon>Orbaceae</taxon>
        <taxon>Orbus</taxon>
    </lineage>
</organism>